<accession>K1RAW1</accession>
<name>K1RAW1_MAGGI</name>
<dbReference type="InterPro" id="IPR041667">
    <property type="entry name" value="Cupin_8"/>
</dbReference>
<proteinExistence type="predicted"/>
<evidence type="ECO:0000256" key="4">
    <source>
        <dbReference type="SAM" id="MobiDB-lite"/>
    </source>
</evidence>
<dbReference type="SUPFAM" id="SSF51197">
    <property type="entry name" value="Clavaminate synthase-like"/>
    <property type="match status" value="1"/>
</dbReference>
<evidence type="ECO:0000256" key="2">
    <source>
        <dbReference type="ARBA" id="ARBA00022490"/>
    </source>
</evidence>
<feature type="compositionally biased region" description="Basic and acidic residues" evidence="4">
    <location>
        <begin position="426"/>
        <end position="441"/>
    </location>
</feature>
<gene>
    <name evidence="5" type="ORF">CGI_10028815</name>
</gene>
<feature type="compositionally biased region" description="Basic and acidic residues" evidence="4">
    <location>
        <begin position="359"/>
        <end position="378"/>
    </location>
</feature>
<comment type="subcellular location">
    <subcellularLocation>
        <location evidence="1">Cytoplasm</location>
    </subcellularLocation>
</comment>
<protein>
    <submittedName>
        <fullName evidence="5">HSPB1-associated protein 1</fullName>
    </submittedName>
</protein>
<dbReference type="InParanoid" id="K1RAW1"/>
<dbReference type="AlphaFoldDB" id="K1RAW1"/>
<dbReference type="SMART" id="SM00558">
    <property type="entry name" value="JmjC"/>
    <property type="match status" value="1"/>
</dbReference>
<feature type="compositionally biased region" description="Basic and acidic residues" evidence="4">
    <location>
        <begin position="331"/>
        <end position="344"/>
    </location>
</feature>
<evidence type="ECO:0000256" key="3">
    <source>
        <dbReference type="ARBA" id="ARBA00037342"/>
    </source>
</evidence>
<dbReference type="FunFam" id="2.60.120.650:FF:000018">
    <property type="entry name" value="HSPB1-associated protein 1 homolog"/>
    <property type="match status" value="1"/>
</dbReference>
<dbReference type="HOGENOM" id="CLU_417527_0_0_1"/>
<organism evidence="5">
    <name type="scientific">Magallana gigas</name>
    <name type="common">Pacific oyster</name>
    <name type="synonym">Crassostrea gigas</name>
    <dbReference type="NCBI Taxonomy" id="29159"/>
    <lineage>
        <taxon>Eukaryota</taxon>
        <taxon>Metazoa</taxon>
        <taxon>Spiralia</taxon>
        <taxon>Lophotrochozoa</taxon>
        <taxon>Mollusca</taxon>
        <taxon>Bivalvia</taxon>
        <taxon>Autobranchia</taxon>
        <taxon>Pteriomorphia</taxon>
        <taxon>Ostreida</taxon>
        <taxon>Ostreoidea</taxon>
        <taxon>Ostreidae</taxon>
        <taxon>Magallana</taxon>
    </lineage>
</organism>
<dbReference type="Gene3D" id="2.60.120.650">
    <property type="entry name" value="Cupin"/>
    <property type="match status" value="1"/>
</dbReference>
<feature type="region of interest" description="Disordered" evidence="4">
    <location>
        <begin position="320"/>
        <end position="378"/>
    </location>
</feature>
<dbReference type="Pfam" id="PF13621">
    <property type="entry name" value="Cupin_8"/>
    <property type="match status" value="1"/>
</dbReference>
<dbReference type="InterPro" id="IPR003347">
    <property type="entry name" value="JmjC_dom"/>
</dbReference>
<dbReference type="PANTHER" id="PTHR12461:SF43">
    <property type="entry name" value="HSPB1-ASSOCIATED PROTEIN 1"/>
    <property type="match status" value="1"/>
</dbReference>
<evidence type="ECO:0000256" key="1">
    <source>
        <dbReference type="ARBA" id="ARBA00004496"/>
    </source>
</evidence>
<feature type="region of interest" description="Disordered" evidence="4">
    <location>
        <begin position="392"/>
        <end position="460"/>
    </location>
</feature>
<dbReference type="PROSITE" id="PS51184">
    <property type="entry name" value="JMJC"/>
    <property type="match status" value="1"/>
</dbReference>
<dbReference type="PANTHER" id="PTHR12461">
    <property type="entry name" value="HYPOXIA-INDUCIBLE FACTOR 1 ALPHA INHIBITOR-RELATED"/>
    <property type="match status" value="1"/>
</dbReference>
<feature type="compositionally biased region" description="Basic and acidic residues" evidence="4">
    <location>
        <begin position="401"/>
        <end position="419"/>
    </location>
</feature>
<dbReference type="EMBL" id="JH823244">
    <property type="protein sequence ID" value="EKC31176.1"/>
    <property type="molecule type" value="Genomic_DNA"/>
</dbReference>
<dbReference type="GO" id="GO:0005737">
    <property type="term" value="C:cytoplasm"/>
    <property type="evidence" value="ECO:0007669"/>
    <property type="project" value="UniProtKB-SubCell"/>
</dbReference>
<feature type="compositionally biased region" description="Polar residues" evidence="4">
    <location>
        <begin position="442"/>
        <end position="452"/>
    </location>
</feature>
<reference evidence="5" key="1">
    <citation type="journal article" date="2012" name="Nature">
        <title>The oyster genome reveals stress adaptation and complexity of shell formation.</title>
        <authorList>
            <person name="Zhang G."/>
            <person name="Fang X."/>
            <person name="Guo X."/>
            <person name="Li L."/>
            <person name="Luo R."/>
            <person name="Xu F."/>
            <person name="Yang P."/>
            <person name="Zhang L."/>
            <person name="Wang X."/>
            <person name="Qi H."/>
            <person name="Xiong Z."/>
            <person name="Que H."/>
            <person name="Xie Y."/>
            <person name="Holland P.W."/>
            <person name="Paps J."/>
            <person name="Zhu Y."/>
            <person name="Wu F."/>
            <person name="Chen Y."/>
            <person name="Wang J."/>
            <person name="Peng C."/>
            <person name="Meng J."/>
            <person name="Yang L."/>
            <person name="Liu J."/>
            <person name="Wen B."/>
            <person name="Zhang N."/>
            <person name="Huang Z."/>
            <person name="Zhu Q."/>
            <person name="Feng Y."/>
            <person name="Mount A."/>
            <person name="Hedgecock D."/>
            <person name="Xu Z."/>
            <person name="Liu Y."/>
            <person name="Domazet-Loso T."/>
            <person name="Du Y."/>
            <person name="Sun X."/>
            <person name="Zhang S."/>
            <person name="Liu B."/>
            <person name="Cheng P."/>
            <person name="Jiang X."/>
            <person name="Li J."/>
            <person name="Fan D."/>
            <person name="Wang W."/>
            <person name="Fu W."/>
            <person name="Wang T."/>
            <person name="Wang B."/>
            <person name="Zhang J."/>
            <person name="Peng Z."/>
            <person name="Li Y."/>
            <person name="Li N."/>
            <person name="Wang J."/>
            <person name="Chen M."/>
            <person name="He Y."/>
            <person name="Tan F."/>
            <person name="Song X."/>
            <person name="Zheng Q."/>
            <person name="Huang R."/>
            <person name="Yang H."/>
            <person name="Du X."/>
            <person name="Chen L."/>
            <person name="Yang M."/>
            <person name="Gaffney P.M."/>
            <person name="Wang S."/>
            <person name="Luo L."/>
            <person name="She Z."/>
            <person name="Ming Y."/>
            <person name="Huang W."/>
            <person name="Zhang S."/>
            <person name="Huang B."/>
            <person name="Zhang Y."/>
            <person name="Qu T."/>
            <person name="Ni P."/>
            <person name="Miao G."/>
            <person name="Wang J."/>
            <person name="Wang Q."/>
            <person name="Steinberg C.E."/>
            <person name="Wang H."/>
            <person name="Li N."/>
            <person name="Qian L."/>
            <person name="Zhang G."/>
            <person name="Li Y."/>
            <person name="Yang H."/>
            <person name="Liu X."/>
            <person name="Wang J."/>
            <person name="Yin Y."/>
            <person name="Wang J."/>
        </authorList>
    </citation>
    <scope>NUCLEOTIDE SEQUENCE [LARGE SCALE GENOMIC DNA]</scope>
    <source>
        <strain evidence="5">05x7-T-G4-1.051#20</strain>
    </source>
</reference>
<sequence>MSPNCPPLVLHGLIDHWNARRWNIELLSHQVKGKLSCKLSPKTHQNLWETQCIHEFISLEEFAAWGKSNEEKSSPLNKYKPEDFSCYIDYKYMKDIASDKILKDLDWGVFGFPDRDGKESTIWIGSEGCYTNCHYDTYGFNLVAQIQGRKQWILFPPWETSYLNPTRIPYEESSVFSEVNVKNPDLQQHPQFQKARPYTVILEPGQVLYVPRHWWHFVESLEDSISVNTWIEMTEDFESRVSEAVTRCLISPLLGARDELSDEETESDSWINPGEEILSPDANLQLLQLAISLRRHKTEEQKSSRKMFCEAVKNLPIRDQNRLMNRKRKHSHEDVGNEYRKEPKVLSMETGVVNKHGKKDNSREEDSEEQFKSSKDLQCKTDVDGPYIVVVQSEEKDESDDNLKSDKKSFTSDKRKECEQSMESDSSSKGDKNLERTDSRSTQDISQTSSVLEASENRSELLRNSDMESQQIIHCQFPDVAKSQEQPTLRPSSEPIFLSPSAFRMKLLRRIVAVDGGTIDKKSLKTLETKNSEKTMKASIIFPNGEVGTLISLEKIEKKKDSSEEDRLFPSLNETDYFDNTGLMHPQPRKEKPLRLPPISLPRIYELKPLPILPTDYNSLASPAKPITDEDWEDLKECRYLRPSPRKYRNSGDQRMP</sequence>
<evidence type="ECO:0000313" key="5">
    <source>
        <dbReference type="EMBL" id="EKC31176.1"/>
    </source>
</evidence>
<comment type="function">
    <text evidence="3">May play a role in cellular stress response.</text>
</comment>
<keyword evidence="2" id="KW-0963">Cytoplasm</keyword>